<dbReference type="PANTHER" id="PTHR33116">
    <property type="entry name" value="REVERSE TRANSCRIPTASE ZINC-BINDING DOMAIN-CONTAINING PROTEIN-RELATED-RELATED"/>
    <property type="match status" value="1"/>
</dbReference>
<keyword evidence="3" id="KW-1185">Reference proteome</keyword>
<feature type="chain" id="PRO_5043628568" description="Reverse transcriptase domain-containing protein" evidence="1">
    <location>
        <begin position="24"/>
        <end position="471"/>
    </location>
</feature>
<keyword evidence="1" id="KW-0732">Signal</keyword>
<protein>
    <recommendedName>
        <fullName evidence="4">Reverse transcriptase domain-containing protein</fullName>
    </recommendedName>
</protein>
<dbReference type="Proteomes" id="UP001157006">
    <property type="component" value="Chromosome 2"/>
</dbReference>
<evidence type="ECO:0000313" key="2">
    <source>
        <dbReference type="EMBL" id="CAI8600151.1"/>
    </source>
</evidence>
<organism evidence="2 3">
    <name type="scientific">Vicia faba</name>
    <name type="common">Broad bean</name>
    <name type="synonym">Faba vulgaris</name>
    <dbReference type="NCBI Taxonomy" id="3906"/>
    <lineage>
        <taxon>Eukaryota</taxon>
        <taxon>Viridiplantae</taxon>
        <taxon>Streptophyta</taxon>
        <taxon>Embryophyta</taxon>
        <taxon>Tracheophyta</taxon>
        <taxon>Spermatophyta</taxon>
        <taxon>Magnoliopsida</taxon>
        <taxon>eudicotyledons</taxon>
        <taxon>Gunneridae</taxon>
        <taxon>Pentapetalae</taxon>
        <taxon>rosids</taxon>
        <taxon>fabids</taxon>
        <taxon>Fabales</taxon>
        <taxon>Fabaceae</taxon>
        <taxon>Papilionoideae</taxon>
        <taxon>50 kb inversion clade</taxon>
        <taxon>NPAAA clade</taxon>
        <taxon>Hologalegina</taxon>
        <taxon>IRL clade</taxon>
        <taxon>Fabeae</taxon>
        <taxon>Vicia</taxon>
    </lineage>
</organism>
<proteinExistence type="predicted"/>
<feature type="signal peptide" evidence="1">
    <location>
        <begin position="1"/>
        <end position="23"/>
    </location>
</feature>
<dbReference type="PANTHER" id="PTHR33116:SF86">
    <property type="entry name" value="REVERSE TRANSCRIPTASE DOMAIN-CONTAINING PROTEIN"/>
    <property type="match status" value="1"/>
</dbReference>
<dbReference type="EMBL" id="OX451737">
    <property type="protein sequence ID" value="CAI8600151.1"/>
    <property type="molecule type" value="Genomic_DNA"/>
</dbReference>
<gene>
    <name evidence="2" type="ORF">VFH_II208480</name>
</gene>
<dbReference type="AlphaFoldDB" id="A0AAV0ZQF1"/>
<accession>A0AAV0ZQF1</accession>
<reference evidence="2 3" key="1">
    <citation type="submission" date="2023-01" db="EMBL/GenBank/DDBJ databases">
        <authorList>
            <person name="Kreplak J."/>
        </authorList>
    </citation>
    <scope>NUCLEOTIDE SEQUENCE [LARGE SCALE GENOMIC DNA]</scope>
</reference>
<evidence type="ECO:0000256" key="1">
    <source>
        <dbReference type="SAM" id="SignalP"/>
    </source>
</evidence>
<name>A0AAV0ZQF1_VICFA</name>
<evidence type="ECO:0000313" key="3">
    <source>
        <dbReference type="Proteomes" id="UP001157006"/>
    </source>
</evidence>
<sequence>MRRWMSRSCLMVCGLGLYPLLRPLRNNKRNSQAPIIVAGAYLTYHQATTTVVLRIEMTKETKRGLGIPHAVQALLRLIRLENCNLFFFMETRLKEKEMQVVKYKYGFDHYLVVDCAALGRGRADRVALKIELEKSNAKEKIRCQYIFRFEDVWSRDERWVTDEDITTFKALESQKYNLLKDEEVIWRQHSRVVWLKDGDRNTKFFHEKANQMRKINSISKLRDENRVWWRGWEKCEAVLVTYFEETFTSSSPYNIRDTCEVVRGKILPDIIDVEQSAFVKGRLITDNALTAMECFHWMKKKPSRKFLPERGLRQGDLMSLYLFVLCADVLSGLLRKEVGSKFIHGIQVARHAPNISHFLFADNSLLFTRANYGEANKIMEILNRMKLKMVQSHSKYMGLPMLFGRSKKEVFTLVVERVWKKLKGWNEGFLSRARKGVLIKAVVQAIPTYVMSCFKLPGGICHEIEALMEKF</sequence>
<evidence type="ECO:0008006" key="4">
    <source>
        <dbReference type="Google" id="ProtNLM"/>
    </source>
</evidence>